<accession>A0A1D4K434</accession>
<feature type="transmembrane region" description="Helical" evidence="8">
    <location>
        <begin position="333"/>
        <end position="357"/>
    </location>
</feature>
<dbReference type="Proteomes" id="UP000095768">
    <property type="component" value="Unassembled WGS sequence"/>
</dbReference>
<dbReference type="Gene3D" id="1.20.1250.20">
    <property type="entry name" value="MFS general substrate transporter like domains"/>
    <property type="match status" value="1"/>
</dbReference>
<evidence type="ECO:0000313" key="11">
    <source>
        <dbReference type="EMBL" id="SCT49013.1"/>
    </source>
</evidence>
<evidence type="ECO:0000256" key="5">
    <source>
        <dbReference type="ARBA" id="ARBA00022692"/>
    </source>
</evidence>
<evidence type="ECO:0000256" key="3">
    <source>
        <dbReference type="ARBA" id="ARBA00022448"/>
    </source>
</evidence>
<keyword evidence="7 8" id="KW-0472">Membrane</keyword>
<dbReference type="InterPro" id="IPR020846">
    <property type="entry name" value="MFS_dom"/>
</dbReference>
<dbReference type="GO" id="GO:0005886">
    <property type="term" value="C:plasma membrane"/>
    <property type="evidence" value="ECO:0007669"/>
    <property type="project" value="UniProtKB-SubCell"/>
</dbReference>
<reference evidence="10 13" key="2">
    <citation type="submission" date="2016-09" db="EMBL/GenBank/DDBJ databases">
        <authorList>
            <consortium name="Pathogen Informatics"/>
        </authorList>
    </citation>
    <scope>NUCLEOTIDE SEQUENCE [LARGE SCALE GENOMIC DNA]</scope>
    <source>
        <strain evidence="10 13">82B</strain>
    </source>
</reference>
<dbReference type="Proteomes" id="UP000095412">
    <property type="component" value="Unassembled WGS sequence"/>
</dbReference>
<feature type="transmembrane region" description="Helical" evidence="8">
    <location>
        <begin position="41"/>
        <end position="64"/>
    </location>
</feature>
<evidence type="ECO:0000256" key="2">
    <source>
        <dbReference type="ARBA" id="ARBA00008335"/>
    </source>
</evidence>
<feature type="transmembrane region" description="Helical" evidence="8">
    <location>
        <begin position="213"/>
        <end position="233"/>
    </location>
</feature>
<dbReference type="SUPFAM" id="SSF103473">
    <property type="entry name" value="MFS general substrate transporter"/>
    <property type="match status" value="1"/>
</dbReference>
<keyword evidence="12" id="KW-1185">Reference proteome</keyword>
<dbReference type="AlphaFoldDB" id="A0A1D4K434"/>
<dbReference type="OrthoDB" id="9781156at2"/>
<evidence type="ECO:0000313" key="10">
    <source>
        <dbReference type="EMBL" id="SCS68711.1"/>
    </source>
</evidence>
<dbReference type="RefSeq" id="WP_069996623.1">
    <property type="nucleotide sequence ID" value="NZ_FMPG01000002.1"/>
</dbReference>
<feature type="transmembrane region" description="Helical" evidence="8">
    <location>
        <begin position="101"/>
        <end position="122"/>
    </location>
</feature>
<comment type="subcellular location">
    <subcellularLocation>
        <location evidence="1">Cell membrane</location>
        <topology evidence="1">Multi-pass membrane protein</topology>
    </subcellularLocation>
</comment>
<keyword evidence="4" id="KW-1003">Cell membrane</keyword>
<feature type="domain" description="Major facilitator superfamily (MFS) profile" evidence="9">
    <location>
        <begin position="10"/>
        <end position="389"/>
    </location>
</feature>
<comment type="similarity">
    <text evidence="2">Belongs to the major facilitator superfamily.</text>
</comment>
<dbReference type="GO" id="GO:0022857">
    <property type="term" value="F:transmembrane transporter activity"/>
    <property type="evidence" value="ECO:0007669"/>
    <property type="project" value="InterPro"/>
</dbReference>
<protein>
    <submittedName>
        <fullName evidence="10">TcaB protein</fullName>
    </submittedName>
</protein>
<dbReference type="CDD" id="cd17324">
    <property type="entry name" value="MFS_NepI_like"/>
    <property type="match status" value="1"/>
</dbReference>
<evidence type="ECO:0000256" key="4">
    <source>
        <dbReference type="ARBA" id="ARBA00022475"/>
    </source>
</evidence>
<feature type="transmembrane region" description="Helical" evidence="8">
    <location>
        <begin position="363"/>
        <end position="384"/>
    </location>
</feature>
<proteinExistence type="inferred from homology"/>
<dbReference type="PANTHER" id="PTHR43271:SF2">
    <property type="entry name" value="BLL2771 PROTEIN"/>
    <property type="match status" value="1"/>
</dbReference>
<feature type="transmembrane region" description="Helical" evidence="8">
    <location>
        <begin position="159"/>
        <end position="181"/>
    </location>
</feature>
<dbReference type="InterPro" id="IPR011701">
    <property type="entry name" value="MFS"/>
</dbReference>
<dbReference type="InterPro" id="IPR036259">
    <property type="entry name" value="MFS_trans_sf"/>
</dbReference>
<name>A0A1D4K434_9STAP</name>
<dbReference type="PANTHER" id="PTHR43271">
    <property type="entry name" value="BLL2771 PROTEIN"/>
    <property type="match status" value="1"/>
</dbReference>
<evidence type="ECO:0000313" key="13">
    <source>
        <dbReference type="Proteomes" id="UP000095768"/>
    </source>
</evidence>
<gene>
    <name evidence="10" type="primary">ynfM_2</name>
    <name evidence="10" type="ORF">SAMEA2297795_00983</name>
    <name evidence="11" type="ORF">SAMEA2297796_02504</name>
</gene>
<sequence length="392" mass="43377">MANTNNYNLITSILFISGILVMCSLYTAIPLTDTLSHDFQISPSLAAMNGVVFSISYSISCLFYGTFSEKYGRIRVILFSLIGLIIICFAIGFAQSFTLLLILRAIQGIFAAAFSPVAITYTTETYPVAKRLTAVSFISTSFMLSGVLGQNYAEILIRYFDWHIVFFTLSVLYIMLAVLIFKKVPESPVRNPNVQLLKYFSNFKDFAQNQKVLICYFISLTLLPMFISMYNIMNEYIVSDFINGDAHTAFLVKLFGVFGMLSSLISGRISSRFGVKRVLNLALATCALTLILIPSTHNILLITILSVCFVAGIAFSVPLVISKVNMVVYGNRGFFLSVNTFILFLGTALAPILSIYLTSLTHFISMFMIIAAISITALVASILLPSDAQNKY</sequence>
<dbReference type="EMBL" id="FMPI01000030">
    <property type="protein sequence ID" value="SCT49013.1"/>
    <property type="molecule type" value="Genomic_DNA"/>
</dbReference>
<reference evidence="11 12" key="1">
    <citation type="submission" date="2016-09" db="EMBL/GenBank/DDBJ databases">
        <authorList>
            <consortium name="Pathogen Informatics"/>
            <person name="Sun Q."/>
            <person name="Inoue M."/>
        </authorList>
    </citation>
    <scope>NUCLEOTIDE SEQUENCE [LARGE SCALE GENOMIC DNA]</scope>
    <source>
        <strain evidence="11 12">82C</strain>
    </source>
</reference>
<keyword evidence="5 8" id="KW-0812">Transmembrane</keyword>
<evidence type="ECO:0000256" key="8">
    <source>
        <dbReference type="SAM" id="Phobius"/>
    </source>
</evidence>
<dbReference type="PROSITE" id="PS50850">
    <property type="entry name" value="MFS"/>
    <property type="match status" value="1"/>
</dbReference>
<evidence type="ECO:0000256" key="6">
    <source>
        <dbReference type="ARBA" id="ARBA00022989"/>
    </source>
</evidence>
<feature type="transmembrane region" description="Helical" evidence="8">
    <location>
        <begin position="76"/>
        <end position="95"/>
    </location>
</feature>
<feature type="transmembrane region" description="Helical" evidence="8">
    <location>
        <begin position="245"/>
        <end position="265"/>
    </location>
</feature>
<evidence type="ECO:0000256" key="7">
    <source>
        <dbReference type="ARBA" id="ARBA00023136"/>
    </source>
</evidence>
<keyword evidence="3" id="KW-0813">Transport</keyword>
<feature type="transmembrane region" description="Helical" evidence="8">
    <location>
        <begin position="134"/>
        <end position="153"/>
    </location>
</feature>
<organism evidence="10 13">
    <name type="scientific">Staphylococcus caeli</name>
    <dbReference type="NCBI Taxonomy" id="2201815"/>
    <lineage>
        <taxon>Bacteria</taxon>
        <taxon>Bacillati</taxon>
        <taxon>Bacillota</taxon>
        <taxon>Bacilli</taxon>
        <taxon>Bacillales</taxon>
        <taxon>Staphylococcaceae</taxon>
        <taxon>Staphylococcus</taxon>
    </lineage>
</organism>
<dbReference type="Pfam" id="PF07690">
    <property type="entry name" value="MFS_1"/>
    <property type="match status" value="1"/>
</dbReference>
<feature type="transmembrane region" description="Helical" evidence="8">
    <location>
        <begin position="277"/>
        <end position="293"/>
    </location>
</feature>
<evidence type="ECO:0000313" key="12">
    <source>
        <dbReference type="Proteomes" id="UP000095412"/>
    </source>
</evidence>
<feature type="transmembrane region" description="Helical" evidence="8">
    <location>
        <begin position="7"/>
        <end position="29"/>
    </location>
</feature>
<evidence type="ECO:0000259" key="9">
    <source>
        <dbReference type="PROSITE" id="PS50850"/>
    </source>
</evidence>
<evidence type="ECO:0000256" key="1">
    <source>
        <dbReference type="ARBA" id="ARBA00004651"/>
    </source>
</evidence>
<feature type="transmembrane region" description="Helical" evidence="8">
    <location>
        <begin position="299"/>
        <end position="321"/>
    </location>
</feature>
<dbReference type="EMBL" id="FMPG01000002">
    <property type="protein sequence ID" value="SCS68711.1"/>
    <property type="molecule type" value="Genomic_DNA"/>
</dbReference>
<keyword evidence="6 8" id="KW-1133">Transmembrane helix</keyword>